<dbReference type="PANTHER" id="PTHR18964:SF149">
    <property type="entry name" value="BIFUNCTIONAL UDP-N-ACETYLGLUCOSAMINE 2-EPIMERASE_N-ACETYLMANNOSAMINE KINASE"/>
    <property type="match status" value="1"/>
</dbReference>
<organism evidence="3 4">
    <name type="scientific">Actinomadura rudentiformis</name>
    <dbReference type="NCBI Taxonomy" id="359158"/>
    <lineage>
        <taxon>Bacteria</taxon>
        <taxon>Bacillati</taxon>
        <taxon>Actinomycetota</taxon>
        <taxon>Actinomycetes</taxon>
        <taxon>Streptosporangiales</taxon>
        <taxon>Thermomonosporaceae</taxon>
        <taxon>Actinomadura</taxon>
    </lineage>
</organism>
<evidence type="ECO:0000259" key="2">
    <source>
        <dbReference type="Pfam" id="PF12802"/>
    </source>
</evidence>
<comment type="similarity">
    <text evidence="1">Belongs to the ROK (NagC/XylR) family.</text>
</comment>
<sequence>MRAINDRAALEVLLERGPLTRPQLSELTGISKPTASQLLARLEEAGLVLQDGIREGLPGRTAELYRVNPAAAYVAGLDVTPARIHAVVADLTGAVAGEHTLPTPARSGVDAVARVRAALEDASAGIARDRLRRVVIGIGGAVDPTTGRLGYAAHIPGWHVPDLGKRLTGALGTPVSIENDVNLSALAELSGGEAGDARDFVLLWVAEGVGMAVVLGGVLHRGATGGAGEIGYMPVAGAPLRRDVRRTHTGGVHSLTGGAAVLKLMRAHGFRGRDAATALSRAAAADSGEAALTELATRLGATLATVVAVLDPQLIVLTGDVLRSGGEPLRALVERELHTMTIPRPPVRLSSVEGNPVLAGALHLALGDARDEVFSSTTP</sequence>
<dbReference type="Proteomes" id="UP000468735">
    <property type="component" value="Unassembled WGS sequence"/>
</dbReference>
<keyword evidence="4" id="KW-1185">Reference proteome</keyword>
<proteinExistence type="inferred from homology"/>
<evidence type="ECO:0000313" key="3">
    <source>
        <dbReference type="EMBL" id="KAB2349188.1"/>
    </source>
</evidence>
<dbReference type="InterPro" id="IPR036388">
    <property type="entry name" value="WH-like_DNA-bd_sf"/>
</dbReference>
<dbReference type="Gene3D" id="1.10.10.10">
    <property type="entry name" value="Winged helix-like DNA-binding domain superfamily/Winged helix DNA-binding domain"/>
    <property type="match status" value="1"/>
</dbReference>
<comment type="caution">
    <text evidence="3">The sequence shown here is derived from an EMBL/GenBank/DDBJ whole genome shotgun (WGS) entry which is preliminary data.</text>
</comment>
<dbReference type="SUPFAM" id="SSF53067">
    <property type="entry name" value="Actin-like ATPase domain"/>
    <property type="match status" value="1"/>
</dbReference>
<dbReference type="InterPro" id="IPR036390">
    <property type="entry name" value="WH_DNA-bd_sf"/>
</dbReference>
<evidence type="ECO:0000313" key="4">
    <source>
        <dbReference type="Proteomes" id="UP000468735"/>
    </source>
</evidence>
<dbReference type="InterPro" id="IPR000600">
    <property type="entry name" value="ROK"/>
</dbReference>
<dbReference type="Pfam" id="PF00480">
    <property type="entry name" value="ROK"/>
    <property type="match status" value="1"/>
</dbReference>
<dbReference type="Gene3D" id="3.30.420.40">
    <property type="match status" value="2"/>
</dbReference>
<reference evidence="3 4" key="1">
    <citation type="submission" date="2019-09" db="EMBL/GenBank/DDBJ databases">
        <title>Actinomadura physcomitrii sp. nov., a novel actinomycete isolated from moss [Physcomitrium sphaericum (Ludw) Fuernr].</title>
        <authorList>
            <person name="Zhuang X."/>
            <person name="Liu C."/>
        </authorList>
    </citation>
    <scope>NUCLEOTIDE SEQUENCE [LARGE SCALE GENOMIC DNA]</scope>
    <source>
        <strain evidence="3 4">HMC1</strain>
    </source>
</reference>
<protein>
    <submittedName>
        <fullName evidence="3">ROK family transcriptional regulator</fullName>
    </submittedName>
</protein>
<dbReference type="InterPro" id="IPR011991">
    <property type="entry name" value="ArsR-like_HTH"/>
</dbReference>
<name>A0A6H9YRL5_9ACTN</name>
<dbReference type="InterPro" id="IPR043129">
    <property type="entry name" value="ATPase_NBD"/>
</dbReference>
<dbReference type="OrthoDB" id="3523179at2"/>
<dbReference type="InterPro" id="IPR000835">
    <property type="entry name" value="HTH_MarR-typ"/>
</dbReference>
<dbReference type="Pfam" id="PF12802">
    <property type="entry name" value="MarR_2"/>
    <property type="match status" value="1"/>
</dbReference>
<dbReference type="CDD" id="cd23763">
    <property type="entry name" value="ASKHA_ATPase_ROK"/>
    <property type="match status" value="1"/>
</dbReference>
<dbReference type="EMBL" id="WBMT01000006">
    <property type="protein sequence ID" value="KAB2349188.1"/>
    <property type="molecule type" value="Genomic_DNA"/>
</dbReference>
<gene>
    <name evidence="3" type="ORF">F8566_14640</name>
</gene>
<dbReference type="CDD" id="cd00090">
    <property type="entry name" value="HTH_ARSR"/>
    <property type="match status" value="1"/>
</dbReference>
<evidence type="ECO:0000256" key="1">
    <source>
        <dbReference type="ARBA" id="ARBA00006479"/>
    </source>
</evidence>
<accession>A0A6H9YRL5</accession>
<dbReference type="SUPFAM" id="SSF46785">
    <property type="entry name" value="Winged helix' DNA-binding domain"/>
    <property type="match status" value="1"/>
</dbReference>
<dbReference type="AlphaFoldDB" id="A0A6H9YRL5"/>
<dbReference type="GO" id="GO:0003700">
    <property type="term" value="F:DNA-binding transcription factor activity"/>
    <property type="evidence" value="ECO:0007669"/>
    <property type="project" value="InterPro"/>
</dbReference>
<dbReference type="PANTHER" id="PTHR18964">
    <property type="entry name" value="ROK (REPRESSOR, ORF, KINASE) FAMILY"/>
    <property type="match status" value="1"/>
</dbReference>
<feature type="domain" description="HTH marR-type" evidence="2">
    <location>
        <begin position="9"/>
        <end position="48"/>
    </location>
</feature>